<keyword evidence="1" id="KW-0472">Membrane</keyword>
<evidence type="ECO:0000313" key="2">
    <source>
        <dbReference type="EMBL" id="MBO0477262.1"/>
    </source>
</evidence>
<organism evidence="2 3">
    <name type="scientific">Candidatus Vagococcus giribetii</name>
    <dbReference type="NCBI Taxonomy" id="2230876"/>
    <lineage>
        <taxon>Bacteria</taxon>
        <taxon>Bacillati</taxon>
        <taxon>Bacillota</taxon>
        <taxon>Bacilli</taxon>
        <taxon>Lactobacillales</taxon>
        <taxon>Enterococcaceae</taxon>
        <taxon>Vagococcus</taxon>
    </lineage>
</organism>
<name>A0ABS3HU37_9ENTE</name>
<feature type="transmembrane region" description="Helical" evidence="1">
    <location>
        <begin position="21"/>
        <end position="40"/>
    </location>
</feature>
<feature type="transmembrane region" description="Helical" evidence="1">
    <location>
        <begin position="136"/>
        <end position="157"/>
    </location>
</feature>
<feature type="transmembrane region" description="Helical" evidence="1">
    <location>
        <begin position="52"/>
        <end position="72"/>
    </location>
</feature>
<protein>
    <recommendedName>
        <fullName evidence="4">ABC transporter permease</fullName>
    </recommendedName>
</protein>
<accession>A0ABS3HU37</accession>
<evidence type="ECO:0008006" key="4">
    <source>
        <dbReference type="Google" id="ProtNLM"/>
    </source>
</evidence>
<proteinExistence type="predicted"/>
<dbReference type="RefSeq" id="WP_206967068.1">
    <property type="nucleotide sequence ID" value="NZ_JAFLVX010000022.1"/>
</dbReference>
<evidence type="ECO:0000313" key="3">
    <source>
        <dbReference type="Proteomes" id="UP000664857"/>
    </source>
</evidence>
<keyword evidence="3" id="KW-1185">Reference proteome</keyword>
<dbReference type="Proteomes" id="UP000664857">
    <property type="component" value="Unassembled WGS sequence"/>
</dbReference>
<feature type="transmembrane region" description="Helical" evidence="1">
    <location>
        <begin position="84"/>
        <end position="108"/>
    </location>
</feature>
<comment type="caution">
    <text evidence="2">The sequence shown here is derived from an EMBL/GenBank/DDBJ whole genome shotgun (WGS) entry which is preliminary data.</text>
</comment>
<keyword evidence="1" id="KW-0812">Transmembrane</keyword>
<sequence length="243" mass="27431">MKLSTAFTYRMKYQMKSLAFFFSYFTFFAILFPIIGILFAGTDTTVNSDAMFASSIFIFIIAYIGVSSDFKLFIQNGMSRSNIFLSYLISNVTISAFLASVLIVFKLIANDFFTQKLNITLFFADAYAQDNHWKSLLFLFLFFLFSASLASVVGTFIDRVTGFKRLVVIATVVIVPFVIGLLLQMGGPNFRSSVFSFLKKILGISTTGLDILPLAITLLVLITLFSIITYLLNYNREIRRIND</sequence>
<reference evidence="2 3" key="1">
    <citation type="submission" date="2021-03" db="EMBL/GenBank/DDBJ databases">
        <title>Enterococcal diversity collection.</title>
        <authorList>
            <person name="Gilmore M.S."/>
            <person name="Schwartzman J."/>
            <person name="Van Tyne D."/>
            <person name="Martin M."/>
            <person name="Earl A.M."/>
            <person name="Manson A.L."/>
            <person name="Straub T."/>
            <person name="Salamzade R."/>
            <person name="Saavedra J."/>
            <person name="Lebreton F."/>
            <person name="Prichula J."/>
            <person name="Schaufler K."/>
            <person name="Gaca A."/>
            <person name="Sgardioli B."/>
            <person name="Wagenaar J."/>
            <person name="Strong T."/>
        </authorList>
    </citation>
    <scope>NUCLEOTIDE SEQUENCE [LARGE SCALE GENOMIC DNA]</scope>
    <source>
        <strain evidence="2 3">DIV0080</strain>
    </source>
</reference>
<feature type="transmembrane region" description="Helical" evidence="1">
    <location>
        <begin position="166"/>
        <end position="186"/>
    </location>
</feature>
<evidence type="ECO:0000256" key="1">
    <source>
        <dbReference type="SAM" id="Phobius"/>
    </source>
</evidence>
<gene>
    <name evidence="2" type="ORF">DOK76_09275</name>
</gene>
<feature type="transmembrane region" description="Helical" evidence="1">
    <location>
        <begin position="211"/>
        <end position="232"/>
    </location>
</feature>
<keyword evidence="1" id="KW-1133">Transmembrane helix</keyword>
<dbReference type="EMBL" id="JAFLVX010000022">
    <property type="protein sequence ID" value="MBO0477262.1"/>
    <property type="molecule type" value="Genomic_DNA"/>
</dbReference>